<feature type="compositionally biased region" description="Basic residues" evidence="1">
    <location>
        <begin position="1"/>
        <end position="11"/>
    </location>
</feature>
<feature type="compositionally biased region" description="Basic and acidic residues" evidence="1">
    <location>
        <begin position="15"/>
        <end position="45"/>
    </location>
</feature>
<reference evidence="2 3" key="1">
    <citation type="submission" date="2018-06" db="EMBL/GenBank/DDBJ databases">
        <authorList>
            <consortium name="Pathogen Informatics"/>
            <person name="Doyle S."/>
        </authorList>
    </citation>
    <scope>NUCLEOTIDE SEQUENCE [LARGE SCALE GENOMIC DNA]</scope>
    <source>
        <strain evidence="2 3">NCTC11460</strain>
    </source>
</reference>
<evidence type="ECO:0000313" key="2">
    <source>
        <dbReference type="EMBL" id="SUB61595.1"/>
    </source>
</evidence>
<name>A0A379CIJ0_9FIRM</name>
<feature type="region of interest" description="Disordered" evidence="1">
    <location>
        <begin position="1"/>
        <end position="45"/>
    </location>
</feature>
<dbReference type="RefSeq" id="WP_021934610.1">
    <property type="nucleotide sequence ID" value="NZ_CAXUJS010000002.1"/>
</dbReference>
<accession>A0A379CIJ0</accession>
<proteinExistence type="predicted"/>
<sequence>MKIIRRLKRAVMTRTNEENQETEKSSDDQDNVLEHKVNQEEKGEV</sequence>
<gene>
    <name evidence="2" type="ORF">NCTC11460_01537</name>
</gene>
<dbReference type="Proteomes" id="UP000255101">
    <property type="component" value="Unassembled WGS sequence"/>
</dbReference>
<organism evidence="2 3">
    <name type="scientific">Peptostreptococcus anaerobius</name>
    <dbReference type="NCBI Taxonomy" id="1261"/>
    <lineage>
        <taxon>Bacteria</taxon>
        <taxon>Bacillati</taxon>
        <taxon>Bacillota</taxon>
        <taxon>Clostridia</taxon>
        <taxon>Peptostreptococcales</taxon>
        <taxon>Peptostreptococcaceae</taxon>
        <taxon>Peptostreptococcus</taxon>
    </lineage>
</organism>
<protein>
    <submittedName>
        <fullName evidence="2">Uncharacterized protein</fullName>
    </submittedName>
</protein>
<evidence type="ECO:0000313" key="3">
    <source>
        <dbReference type="Proteomes" id="UP000255101"/>
    </source>
</evidence>
<dbReference type="AlphaFoldDB" id="A0A379CIJ0"/>
<evidence type="ECO:0000256" key="1">
    <source>
        <dbReference type="SAM" id="MobiDB-lite"/>
    </source>
</evidence>
<dbReference type="EMBL" id="UGTB01000004">
    <property type="protein sequence ID" value="SUB61595.1"/>
    <property type="molecule type" value="Genomic_DNA"/>
</dbReference>